<dbReference type="EMBL" id="BAAATE010000094">
    <property type="protein sequence ID" value="GAA2703064.1"/>
    <property type="molecule type" value="Genomic_DNA"/>
</dbReference>
<evidence type="ECO:0000313" key="2">
    <source>
        <dbReference type="Proteomes" id="UP001501666"/>
    </source>
</evidence>
<sequence>MAFSGMRSILLVMALLGRGGDGGAAKRGCLARCGCRGLAEEGDVKLAMAGRSGWDEEGRRC</sequence>
<accession>A0ABN3TJ93</accession>
<reference evidence="1 2" key="1">
    <citation type="journal article" date="2019" name="Int. J. Syst. Evol. Microbiol.">
        <title>The Global Catalogue of Microorganisms (GCM) 10K type strain sequencing project: providing services to taxonomists for standard genome sequencing and annotation.</title>
        <authorList>
            <consortium name="The Broad Institute Genomics Platform"/>
            <consortium name="The Broad Institute Genome Sequencing Center for Infectious Disease"/>
            <person name="Wu L."/>
            <person name="Ma J."/>
        </authorList>
    </citation>
    <scope>NUCLEOTIDE SEQUENCE [LARGE SCALE GENOMIC DNA]</scope>
    <source>
        <strain evidence="1 2">JCM 6835</strain>
    </source>
</reference>
<name>A0ABN3TJ93_9ACTN</name>
<protein>
    <submittedName>
        <fullName evidence="1">Uncharacterized protein</fullName>
    </submittedName>
</protein>
<dbReference type="Proteomes" id="UP001501666">
    <property type="component" value="Unassembled WGS sequence"/>
</dbReference>
<evidence type="ECO:0000313" key="1">
    <source>
        <dbReference type="EMBL" id="GAA2703064.1"/>
    </source>
</evidence>
<gene>
    <name evidence="1" type="ORF">GCM10010412_101220</name>
</gene>
<proteinExistence type="predicted"/>
<keyword evidence="2" id="KW-1185">Reference proteome</keyword>
<organism evidence="1 2">
    <name type="scientific">Nonomuraea recticatena</name>
    <dbReference type="NCBI Taxonomy" id="46178"/>
    <lineage>
        <taxon>Bacteria</taxon>
        <taxon>Bacillati</taxon>
        <taxon>Actinomycetota</taxon>
        <taxon>Actinomycetes</taxon>
        <taxon>Streptosporangiales</taxon>
        <taxon>Streptosporangiaceae</taxon>
        <taxon>Nonomuraea</taxon>
    </lineage>
</organism>
<comment type="caution">
    <text evidence="1">The sequence shown here is derived from an EMBL/GenBank/DDBJ whole genome shotgun (WGS) entry which is preliminary data.</text>
</comment>